<comment type="caution">
    <text evidence="5">The sequence shown here is derived from an EMBL/GenBank/DDBJ whole genome shotgun (WGS) entry which is preliminary data.</text>
</comment>
<evidence type="ECO:0000256" key="2">
    <source>
        <dbReference type="ARBA" id="ARBA00023277"/>
    </source>
</evidence>
<dbReference type="RefSeq" id="WP_007859743.1">
    <property type="nucleotide sequence ID" value="NZ_JH376420.1"/>
</dbReference>
<feature type="transmembrane region" description="Helical" evidence="3">
    <location>
        <begin position="6"/>
        <end position="25"/>
    </location>
</feature>
<dbReference type="AlphaFoldDB" id="G5HEV3"/>
<keyword evidence="2" id="KW-0119">Carbohydrate metabolism</keyword>
<dbReference type="HOGENOM" id="CLU_007383_1_7_9"/>
<evidence type="ECO:0000256" key="1">
    <source>
        <dbReference type="ARBA" id="ARBA00022857"/>
    </source>
</evidence>
<keyword evidence="1" id="KW-0521">NADP</keyword>
<dbReference type="SUPFAM" id="SSF51735">
    <property type="entry name" value="NAD(P)-binding Rossmann-fold domains"/>
    <property type="match status" value="1"/>
</dbReference>
<dbReference type="PATRIC" id="fig|742733.3.peg.982"/>
<dbReference type="eggNOG" id="COG0451">
    <property type="taxonomic scope" value="Bacteria"/>
</dbReference>
<keyword evidence="3" id="KW-0472">Membrane</keyword>
<protein>
    <recommendedName>
        <fullName evidence="4">NAD-dependent epimerase/dehydratase domain-containing protein</fullName>
    </recommendedName>
</protein>
<dbReference type="CDD" id="cd08946">
    <property type="entry name" value="SDR_e"/>
    <property type="match status" value="1"/>
</dbReference>
<proteinExistence type="predicted"/>
<feature type="domain" description="NAD-dependent epimerase/dehydratase" evidence="4">
    <location>
        <begin position="6"/>
        <end position="239"/>
    </location>
</feature>
<evidence type="ECO:0000313" key="6">
    <source>
        <dbReference type="Proteomes" id="UP000003763"/>
    </source>
</evidence>
<evidence type="ECO:0000259" key="4">
    <source>
        <dbReference type="Pfam" id="PF01370"/>
    </source>
</evidence>
<dbReference type="InterPro" id="IPR036291">
    <property type="entry name" value="NAD(P)-bd_dom_sf"/>
</dbReference>
<organism evidence="5 6">
    <name type="scientific">[Clostridium] citroniae WAL-17108</name>
    <dbReference type="NCBI Taxonomy" id="742733"/>
    <lineage>
        <taxon>Bacteria</taxon>
        <taxon>Bacillati</taxon>
        <taxon>Bacillota</taxon>
        <taxon>Clostridia</taxon>
        <taxon>Lachnospirales</taxon>
        <taxon>Lachnospiraceae</taxon>
        <taxon>Enterocloster</taxon>
    </lineage>
</organism>
<dbReference type="InterPro" id="IPR001509">
    <property type="entry name" value="Epimerase_deHydtase"/>
</dbReference>
<evidence type="ECO:0000313" key="5">
    <source>
        <dbReference type="EMBL" id="EHF00062.1"/>
    </source>
</evidence>
<keyword evidence="3" id="KW-1133">Transmembrane helix</keyword>
<keyword evidence="3" id="KW-0812">Transmembrane</keyword>
<sequence>MEKEYVFITGGTGFIGMNIASLLLNKRYNVILYARKPPADTFTREFEKMPGKIFFEQGDVLDQEKIEKVIQKYRVSYFIHGAAITPDRTMEENNPSSIIEVNCLGLLKAVLAAKNQHVKRFIYLGSISAYGETAFQEKKLSEESSIGTPKSLYEISKYAGEKILLRLKELYMMDAVIARIGDVYGPWERYTGVRGHMSLIYQLTQKAISGEHAVLPRPCCQDWVCGIDIADAAVRLMEAETLRYDSYPLCSGKQWSLLEWCELLKKRYPDFSYSLASIPEEATIQVNQTRDNAAMSLDRLYEDTGFVPAADTPEKGFECYMKWLSSHPDFLV</sequence>
<accession>G5HEV3</accession>
<dbReference type="Pfam" id="PF01370">
    <property type="entry name" value="Epimerase"/>
    <property type="match status" value="1"/>
</dbReference>
<dbReference type="PANTHER" id="PTHR43103">
    <property type="entry name" value="NUCLEOSIDE-DIPHOSPHATE-SUGAR EPIMERASE"/>
    <property type="match status" value="1"/>
</dbReference>
<name>G5HEV3_9FIRM</name>
<dbReference type="Gene3D" id="3.40.50.720">
    <property type="entry name" value="NAD(P)-binding Rossmann-like Domain"/>
    <property type="match status" value="1"/>
</dbReference>
<dbReference type="PANTHER" id="PTHR43103:SF3">
    <property type="entry name" value="ADP-L-GLYCERO-D-MANNO-HEPTOSE-6-EPIMERASE"/>
    <property type="match status" value="1"/>
</dbReference>
<gene>
    <name evidence="5" type="ORF">HMPREF9469_00976</name>
</gene>
<dbReference type="EMBL" id="ADLJ01000007">
    <property type="protein sequence ID" value="EHF00062.1"/>
    <property type="molecule type" value="Genomic_DNA"/>
</dbReference>
<dbReference type="Proteomes" id="UP000003763">
    <property type="component" value="Unassembled WGS sequence"/>
</dbReference>
<reference evidence="5 6" key="1">
    <citation type="submission" date="2011-08" db="EMBL/GenBank/DDBJ databases">
        <title>The Genome Sequence of Clostridium citroniae WAL-17108.</title>
        <authorList>
            <consortium name="The Broad Institute Genome Sequencing Platform"/>
            <person name="Earl A."/>
            <person name="Ward D."/>
            <person name="Feldgarden M."/>
            <person name="Gevers D."/>
            <person name="Finegold S.M."/>
            <person name="Summanen P.H."/>
            <person name="Molitoris D.R."/>
            <person name="Vaisanen M.L."/>
            <person name="Daigneault M."/>
            <person name="Allen-Vercoe E."/>
            <person name="Young S.K."/>
            <person name="Zeng Q."/>
            <person name="Gargeya S."/>
            <person name="Fitzgerald M."/>
            <person name="Haas B."/>
            <person name="Abouelleil A."/>
            <person name="Alvarado L."/>
            <person name="Arachchi H.M."/>
            <person name="Berlin A."/>
            <person name="Brown A."/>
            <person name="Chapman S.B."/>
            <person name="Chen Z."/>
            <person name="Dunbar C."/>
            <person name="Freedman E."/>
            <person name="Gearin G."/>
            <person name="Gellesch M."/>
            <person name="Goldberg J."/>
            <person name="Griggs A."/>
            <person name="Gujja S."/>
            <person name="Heiman D."/>
            <person name="Howarth C."/>
            <person name="Larson L."/>
            <person name="Lui A."/>
            <person name="MacDonald P.J.P."/>
            <person name="Montmayeur A."/>
            <person name="Murphy C."/>
            <person name="Neiman D."/>
            <person name="Pearson M."/>
            <person name="Priest M."/>
            <person name="Roberts A."/>
            <person name="Saif S."/>
            <person name="Shea T."/>
            <person name="Shenoy N."/>
            <person name="Sisk P."/>
            <person name="Stolte C."/>
            <person name="Sykes S."/>
            <person name="Wortman J."/>
            <person name="Nusbaum C."/>
            <person name="Birren B."/>
        </authorList>
    </citation>
    <scope>NUCLEOTIDE SEQUENCE [LARGE SCALE GENOMIC DNA]</scope>
    <source>
        <strain evidence="5 6">WAL-17108</strain>
    </source>
</reference>
<evidence type="ECO:0000256" key="3">
    <source>
        <dbReference type="SAM" id="Phobius"/>
    </source>
</evidence>